<protein>
    <submittedName>
        <fullName evidence="2">ABC transporter substrate-binding protein</fullName>
    </submittedName>
</protein>
<dbReference type="InterPro" id="IPR050490">
    <property type="entry name" value="Bact_solute-bd_prot1"/>
</dbReference>
<dbReference type="Pfam" id="PF01547">
    <property type="entry name" value="SBP_bac_1"/>
    <property type="match status" value="1"/>
</dbReference>
<dbReference type="InterPro" id="IPR022627">
    <property type="entry name" value="DUF3502"/>
</dbReference>
<name>A0ABM7NPT1_9FIRM</name>
<dbReference type="Proteomes" id="UP000663623">
    <property type="component" value="Chromosome"/>
</dbReference>
<reference evidence="2 3" key="1">
    <citation type="submission" date="2021-02" db="EMBL/GenBank/DDBJ databases">
        <title>Nitrogen-fixing ability and nitrogen fixation related genes of thermophilic fermentative bacteria in the genus Caldicellulosiruptor.</title>
        <authorList>
            <person name="Chen Y."/>
            <person name="Nishihara A."/>
            <person name="Haruta S."/>
        </authorList>
    </citation>
    <scope>NUCLEOTIDE SEQUENCE [LARGE SCALE GENOMIC DNA]</scope>
    <source>
        <strain evidence="2 3">YA01</strain>
    </source>
</reference>
<evidence type="ECO:0000313" key="2">
    <source>
        <dbReference type="EMBL" id="BCS82086.1"/>
    </source>
</evidence>
<evidence type="ECO:0000313" key="3">
    <source>
        <dbReference type="Proteomes" id="UP000663623"/>
    </source>
</evidence>
<gene>
    <name evidence="2" type="ORF">CaldiYA01_20460</name>
</gene>
<accession>A0ABM7NPT1</accession>
<proteinExistence type="predicted"/>
<keyword evidence="3" id="KW-1185">Reference proteome</keyword>
<dbReference type="RefSeq" id="WP_207179372.1">
    <property type="nucleotide sequence ID" value="NZ_AP024480.1"/>
</dbReference>
<dbReference type="EMBL" id="AP024480">
    <property type="protein sequence ID" value="BCS82086.1"/>
    <property type="molecule type" value="Genomic_DNA"/>
</dbReference>
<dbReference type="PANTHER" id="PTHR43649">
    <property type="entry name" value="ARABINOSE-BINDING PROTEIN-RELATED"/>
    <property type="match status" value="1"/>
</dbReference>
<dbReference type="PANTHER" id="PTHR43649:SF17">
    <property type="entry name" value="ABC TRANSPORTER SOLUTE BINDING PROTEIN-SUGAR TRANSPORT"/>
    <property type="match status" value="1"/>
</dbReference>
<feature type="domain" description="DUF3502" evidence="1">
    <location>
        <begin position="445"/>
        <end position="514"/>
    </location>
</feature>
<organism evidence="2 3">
    <name type="scientific">Caldicellulosiruptor diazotrophicus</name>
    <dbReference type="NCBI Taxonomy" id="2806205"/>
    <lineage>
        <taxon>Bacteria</taxon>
        <taxon>Bacillati</taxon>
        <taxon>Bacillota</taxon>
        <taxon>Bacillota incertae sedis</taxon>
        <taxon>Caldicellulosiruptorales</taxon>
        <taxon>Caldicellulosiruptoraceae</taxon>
        <taxon>Caldicellulosiruptor</taxon>
    </lineage>
</organism>
<dbReference type="SUPFAM" id="SSF53850">
    <property type="entry name" value="Periplasmic binding protein-like II"/>
    <property type="match status" value="1"/>
</dbReference>
<dbReference type="Gene3D" id="3.40.190.10">
    <property type="entry name" value="Periplasmic binding protein-like II"/>
    <property type="match status" value="1"/>
</dbReference>
<evidence type="ECO:0000259" key="1">
    <source>
        <dbReference type="Pfam" id="PF12010"/>
    </source>
</evidence>
<sequence>MRIKKILALVTVILVVSSITLGLFNWQSANATKPNQKLIHPTGVDLSKPIKLVIYMVGNKPDDLEMVLKEANGKYFKPKLNTTIEVRFIPFADLQNKYSLILAGGEQCDIIYTANWCYYAQEAAKGAFRELTMNWIKKYMPQTYKSQDPASWEQMMINGKIYAVPKNSSPPVNYKFVVIREDLREKYKLPKITNVATYEKYLFTVAQKEKGIQALGVAGNNWELRQVLCKQLNKIWNIDESYDFYYKMNNKPDAPASSEIFYLFTSPYFKEYVKRMVTWAAKGVWPKNAINNTISPSDLFAQGRAASYVHNFAVFGSGKRLEEAKLGKAGYYDLTPDIKFKRASFANDAFAITRKCQYPERAALVLDMMKNDKNLNLLLIGGIKGVHWIEKPGNLYARGPRADKYSWNTWGWALTRPDLPQDAEASAVQRAMEKSIGARAIPTQTDGFVFDERPVKAELAVINSLRDEYVPALELGMFGNKTDEKLKEFEQKLKKAGLEKVLKEVRRQFDEYKKRKGLK</sequence>
<dbReference type="Pfam" id="PF12010">
    <property type="entry name" value="DUF3502"/>
    <property type="match status" value="1"/>
</dbReference>
<dbReference type="InterPro" id="IPR006059">
    <property type="entry name" value="SBP"/>
</dbReference>